<organism evidence="1 2">
    <name type="scientific">Anaerobacterium chartisolvens</name>
    <dbReference type="NCBI Taxonomy" id="1297424"/>
    <lineage>
        <taxon>Bacteria</taxon>
        <taxon>Bacillati</taxon>
        <taxon>Bacillota</taxon>
        <taxon>Clostridia</taxon>
        <taxon>Eubacteriales</taxon>
        <taxon>Oscillospiraceae</taxon>
        <taxon>Anaerobacterium</taxon>
    </lineage>
</organism>
<sequence>MYSLRVKKISSIKLYPPCKIFIASYIIYERGMLVMDDWCQLYDRECIDCGECEICDLDSSKRCDNCCRCIDEDIESHRSLNIKEFMDRGKDLDRFKSKGV</sequence>
<reference evidence="1 2" key="1">
    <citation type="submission" date="2018-07" db="EMBL/GenBank/DDBJ databases">
        <title>Genomic Encyclopedia of Type Strains, Phase IV (KMG-IV): sequencing the most valuable type-strain genomes for metagenomic binning, comparative biology and taxonomic classification.</title>
        <authorList>
            <person name="Goeker M."/>
        </authorList>
    </citation>
    <scope>NUCLEOTIDE SEQUENCE [LARGE SCALE GENOMIC DNA]</scope>
    <source>
        <strain evidence="1 2">DSM 27016</strain>
    </source>
</reference>
<evidence type="ECO:0000313" key="2">
    <source>
        <dbReference type="Proteomes" id="UP000253034"/>
    </source>
</evidence>
<accession>A0A369B6B3</accession>
<dbReference type="AlphaFoldDB" id="A0A369B6B3"/>
<dbReference type="EMBL" id="QPJT01000009">
    <property type="protein sequence ID" value="RCX16865.1"/>
    <property type="molecule type" value="Genomic_DNA"/>
</dbReference>
<name>A0A369B6B3_9FIRM</name>
<evidence type="ECO:0000313" key="1">
    <source>
        <dbReference type="EMBL" id="RCX16865.1"/>
    </source>
</evidence>
<comment type="caution">
    <text evidence="1">The sequence shown here is derived from an EMBL/GenBank/DDBJ whole genome shotgun (WGS) entry which is preliminary data.</text>
</comment>
<proteinExistence type="predicted"/>
<dbReference type="Proteomes" id="UP000253034">
    <property type="component" value="Unassembled WGS sequence"/>
</dbReference>
<keyword evidence="2" id="KW-1185">Reference proteome</keyword>
<protein>
    <submittedName>
        <fullName evidence="1">Uncharacterized protein</fullName>
    </submittedName>
</protein>
<gene>
    <name evidence="1" type="ORF">DFR58_10992</name>
</gene>